<dbReference type="Proteomes" id="UP000767291">
    <property type="component" value="Unassembled WGS sequence"/>
</dbReference>
<dbReference type="CDD" id="cd00995">
    <property type="entry name" value="PBP2_NikA_DppA_OppA_like"/>
    <property type="match status" value="1"/>
</dbReference>
<comment type="caution">
    <text evidence="7">The sequence shown here is derived from an EMBL/GenBank/DDBJ whole genome shotgun (WGS) entry which is preliminary data.</text>
</comment>
<evidence type="ECO:0000313" key="8">
    <source>
        <dbReference type="Proteomes" id="UP000767291"/>
    </source>
</evidence>
<dbReference type="PANTHER" id="PTHR30290:SF59">
    <property type="entry name" value="OLIGOPEPTIDE ABC TRANSPORTER,SUBSTRATE-BINDING PROTEIN"/>
    <property type="match status" value="1"/>
</dbReference>
<dbReference type="InterPro" id="IPR000914">
    <property type="entry name" value="SBP_5_dom"/>
</dbReference>
<dbReference type="PANTHER" id="PTHR30290">
    <property type="entry name" value="PERIPLASMIC BINDING COMPONENT OF ABC TRANSPORTER"/>
    <property type="match status" value="1"/>
</dbReference>
<sequence>MKFTKRILAVGIVGAMLVTAGCSSKGEVNESKGENSAQTQSIVFAAGGDAINFNPLYANDRVSITVMNSMFNPLYFIDDNGEKVFYLADSIEASDDFLTYTVKLKKDLKWHDGKPLTADDIIFTMDSILDKNQNSLNTDSFIIDGKPVVIKKKDDTTIEFILPEVSSAMESAIGKIRPIAKHIYEGEKDLSKSEKNANPIGNGAYKFKEYKSGELITLEKFDEYYGKKANIDTVNYRIIADSNSANVALQNGEVNAKYVTPDEVENVKSKDNVDIITYDEGMVDNIIFFQQKNDNLKKKEVRQAIAYALNKEELIKASYKSDEFADKAHSLFAPNVMGYSDDVEKYEQNKDKAKELLKNAGIKDLKLTIAFGTHKSQLETTALVVQSNLKEIGIDVELKPMEKSAYFAKLNNPSSIDFDLGLNGYVMGNEPNDYAPLFISGNMSNYGGYENKSLDDKFTAALKETDKTKRDEIYKGIQQTLADDMVLYPIAYSKSIVALDKKYDGAKEATPAPIYMFRDVNELKLK</sequence>
<feature type="signal peptide" evidence="5">
    <location>
        <begin position="1"/>
        <end position="20"/>
    </location>
</feature>
<organism evidence="7 8">
    <name type="scientific">Metaclostridioides mangenotii</name>
    <dbReference type="NCBI Taxonomy" id="1540"/>
    <lineage>
        <taxon>Bacteria</taxon>
        <taxon>Bacillati</taxon>
        <taxon>Bacillota</taxon>
        <taxon>Clostridia</taxon>
        <taxon>Peptostreptococcales</taxon>
        <taxon>Peptostreptococcaceae</taxon>
        <taxon>Metaclostridioides</taxon>
    </lineage>
</organism>
<proteinExistence type="inferred from homology"/>
<dbReference type="PROSITE" id="PS01040">
    <property type="entry name" value="SBP_BACTERIAL_5"/>
    <property type="match status" value="1"/>
</dbReference>
<keyword evidence="4" id="KW-0175">Coiled coil</keyword>
<evidence type="ECO:0000256" key="1">
    <source>
        <dbReference type="ARBA" id="ARBA00004193"/>
    </source>
</evidence>
<comment type="similarity">
    <text evidence="2">Belongs to the bacterial solute-binding protein 5 family.</text>
</comment>
<gene>
    <name evidence="7" type="ORF">J2Z43_000240</name>
</gene>
<accession>A0ABS4E7B6</accession>
<evidence type="ECO:0000256" key="4">
    <source>
        <dbReference type="SAM" id="Coils"/>
    </source>
</evidence>
<keyword evidence="8" id="KW-1185">Reference proteome</keyword>
<keyword evidence="3 5" id="KW-0732">Signal</keyword>
<comment type="subcellular location">
    <subcellularLocation>
        <location evidence="1">Cell membrane</location>
        <topology evidence="1">Lipid-anchor</topology>
    </subcellularLocation>
</comment>
<dbReference type="SUPFAM" id="SSF53850">
    <property type="entry name" value="Periplasmic binding protein-like II"/>
    <property type="match status" value="1"/>
</dbReference>
<feature type="chain" id="PRO_5047329839" evidence="5">
    <location>
        <begin position="21"/>
        <end position="526"/>
    </location>
</feature>
<feature type="domain" description="Solute-binding protein family 5" evidence="6">
    <location>
        <begin position="87"/>
        <end position="442"/>
    </location>
</feature>
<dbReference type="InterPro" id="IPR039424">
    <property type="entry name" value="SBP_5"/>
</dbReference>
<dbReference type="Gene3D" id="3.90.76.10">
    <property type="entry name" value="Dipeptide-binding Protein, Domain 1"/>
    <property type="match status" value="1"/>
</dbReference>
<dbReference type="InterPro" id="IPR023765">
    <property type="entry name" value="SBP_5_CS"/>
</dbReference>
<dbReference type="Gene3D" id="3.10.105.10">
    <property type="entry name" value="Dipeptide-binding Protein, Domain 3"/>
    <property type="match status" value="1"/>
</dbReference>
<dbReference type="InterPro" id="IPR030678">
    <property type="entry name" value="Peptide/Ni-bd"/>
</dbReference>
<feature type="coiled-coil region" evidence="4">
    <location>
        <begin position="336"/>
        <end position="363"/>
    </location>
</feature>
<evidence type="ECO:0000313" key="7">
    <source>
        <dbReference type="EMBL" id="MBP1853850.1"/>
    </source>
</evidence>
<protein>
    <submittedName>
        <fullName evidence="7">Peptide/nickel transport system substrate-binding protein</fullName>
    </submittedName>
</protein>
<evidence type="ECO:0000259" key="6">
    <source>
        <dbReference type="Pfam" id="PF00496"/>
    </source>
</evidence>
<dbReference type="Pfam" id="PF00496">
    <property type="entry name" value="SBP_bac_5"/>
    <property type="match status" value="1"/>
</dbReference>
<dbReference type="EMBL" id="JAGGJX010000001">
    <property type="protein sequence ID" value="MBP1853850.1"/>
    <property type="molecule type" value="Genomic_DNA"/>
</dbReference>
<dbReference type="RefSeq" id="WP_209455475.1">
    <property type="nucleotide sequence ID" value="NZ_BAAACS010000017.1"/>
</dbReference>
<reference evidence="7 8" key="1">
    <citation type="submission" date="2021-03" db="EMBL/GenBank/DDBJ databases">
        <title>Genomic Encyclopedia of Type Strains, Phase IV (KMG-IV): sequencing the most valuable type-strain genomes for metagenomic binning, comparative biology and taxonomic classification.</title>
        <authorList>
            <person name="Goeker M."/>
        </authorList>
    </citation>
    <scope>NUCLEOTIDE SEQUENCE [LARGE SCALE GENOMIC DNA]</scope>
    <source>
        <strain evidence="7 8">DSM 1289</strain>
    </source>
</reference>
<evidence type="ECO:0000256" key="3">
    <source>
        <dbReference type="ARBA" id="ARBA00022729"/>
    </source>
</evidence>
<evidence type="ECO:0000256" key="5">
    <source>
        <dbReference type="SAM" id="SignalP"/>
    </source>
</evidence>
<evidence type="ECO:0000256" key="2">
    <source>
        <dbReference type="ARBA" id="ARBA00005695"/>
    </source>
</evidence>
<dbReference type="PIRSF" id="PIRSF002741">
    <property type="entry name" value="MppA"/>
    <property type="match status" value="1"/>
</dbReference>
<name>A0ABS4E7B6_9FIRM</name>
<dbReference type="PROSITE" id="PS51257">
    <property type="entry name" value="PROKAR_LIPOPROTEIN"/>
    <property type="match status" value="1"/>
</dbReference>
<dbReference type="Gene3D" id="3.40.190.10">
    <property type="entry name" value="Periplasmic binding protein-like II"/>
    <property type="match status" value="1"/>
</dbReference>